<protein>
    <submittedName>
        <fullName evidence="2">Uncharacterized protein</fullName>
    </submittedName>
</protein>
<feature type="transmembrane region" description="Helical" evidence="1">
    <location>
        <begin position="15"/>
        <end position="33"/>
    </location>
</feature>
<accession>A0ABQ5TTJ3</accession>
<keyword evidence="1" id="KW-0812">Transmembrane</keyword>
<evidence type="ECO:0000313" key="3">
    <source>
        <dbReference type="Proteomes" id="UP001161423"/>
    </source>
</evidence>
<comment type="caution">
    <text evidence="2">The sequence shown here is derived from an EMBL/GenBank/DDBJ whole genome shotgun (WGS) entry which is preliminary data.</text>
</comment>
<reference evidence="2" key="2">
    <citation type="submission" date="2023-01" db="EMBL/GenBank/DDBJ databases">
        <title>Draft genome sequence of Methylophaga thalassica strain NBRC 102424.</title>
        <authorList>
            <person name="Sun Q."/>
            <person name="Mori K."/>
        </authorList>
    </citation>
    <scope>NUCLEOTIDE SEQUENCE</scope>
    <source>
        <strain evidence="2">NBRC 102424</strain>
    </source>
</reference>
<reference evidence="2" key="1">
    <citation type="journal article" date="2014" name="Int. J. Syst. Evol. Microbiol.">
        <title>Complete genome of a new Firmicutes species belonging to the dominant human colonic microbiota ('Ruminococcus bicirculans') reveals two chromosomes and a selective capacity to utilize plant glucans.</title>
        <authorList>
            <consortium name="NISC Comparative Sequencing Program"/>
            <person name="Wegmann U."/>
            <person name="Louis P."/>
            <person name="Goesmann A."/>
            <person name="Henrissat B."/>
            <person name="Duncan S.H."/>
            <person name="Flint H.J."/>
        </authorList>
    </citation>
    <scope>NUCLEOTIDE SEQUENCE</scope>
    <source>
        <strain evidence="2">NBRC 102424</strain>
    </source>
</reference>
<gene>
    <name evidence="2" type="ORF">GCM10007891_09590</name>
</gene>
<keyword evidence="1" id="KW-1133">Transmembrane helix</keyword>
<organism evidence="2 3">
    <name type="scientific">Methylophaga thalassica</name>
    <dbReference type="NCBI Taxonomy" id="40223"/>
    <lineage>
        <taxon>Bacteria</taxon>
        <taxon>Pseudomonadati</taxon>
        <taxon>Pseudomonadota</taxon>
        <taxon>Gammaproteobacteria</taxon>
        <taxon>Thiotrichales</taxon>
        <taxon>Piscirickettsiaceae</taxon>
        <taxon>Methylophaga</taxon>
    </lineage>
</organism>
<sequence>MNQSNSDQDDFRKKAVIPVLLGMYIMLIFLGLWETADDLNDIRRLIHYKGTISSFKCYKTEANRGPNSFVVNLSVS</sequence>
<keyword evidence="3" id="KW-1185">Reference proteome</keyword>
<evidence type="ECO:0000256" key="1">
    <source>
        <dbReference type="SAM" id="Phobius"/>
    </source>
</evidence>
<name>A0ABQ5TTJ3_9GAMM</name>
<keyword evidence="1" id="KW-0472">Membrane</keyword>
<proteinExistence type="predicted"/>
<evidence type="ECO:0000313" key="2">
    <source>
        <dbReference type="EMBL" id="GLP99105.1"/>
    </source>
</evidence>
<dbReference type="EMBL" id="BSND01000004">
    <property type="protein sequence ID" value="GLP99105.1"/>
    <property type="molecule type" value="Genomic_DNA"/>
</dbReference>
<dbReference type="Proteomes" id="UP001161423">
    <property type="component" value="Unassembled WGS sequence"/>
</dbReference>